<dbReference type="SUPFAM" id="SSF56935">
    <property type="entry name" value="Porins"/>
    <property type="match status" value="1"/>
</dbReference>
<evidence type="ECO:0000256" key="5">
    <source>
        <dbReference type="ARBA" id="ARBA00022496"/>
    </source>
</evidence>
<feature type="chain" id="PRO_5023839979" description="Ferric aerobactin receptor" evidence="17">
    <location>
        <begin position="32"/>
        <end position="737"/>
    </location>
</feature>
<dbReference type="OrthoDB" id="8670144at2"/>
<reference evidence="20 21" key="1">
    <citation type="submission" date="2019-09" db="EMBL/GenBank/DDBJ databases">
        <title>Hybrid Assembly of the complete Genome of the Deep-Sea Bacterium Moritella marina from long Nanopore and Illumina reads.</title>
        <authorList>
            <person name="Magin S."/>
            <person name="Georgoulis A."/>
            <person name="Papadimitriou K."/>
            <person name="Iliakis G."/>
            <person name="Vorgias C.E."/>
        </authorList>
    </citation>
    <scope>NUCLEOTIDE SEQUENCE [LARGE SCALE GENOMIC DNA]</scope>
    <source>
        <strain evidence="20 21">MP-1</strain>
    </source>
</reference>
<evidence type="ECO:0000256" key="4">
    <source>
        <dbReference type="ARBA" id="ARBA00022452"/>
    </source>
</evidence>
<keyword evidence="10 16" id="KW-0798">TonB box</keyword>
<dbReference type="KEGG" id="mmaa:FR932_14200"/>
<protein>
    <recommendedName>
        <fullName evidence="14">Ferric aerobactin receptor</fullName>
    </recommendedName>
</protein>
<feature type="domain" description="TonB-dependent receptor-like beta-barrel" evidence="18">
    <location>
        <begin position="252"/>
        <end position="693"/>
    </location>
</feature>
<dbReference type="PANTHER" id="PTHR30069">
    <property type="entry name" value="TONB-DEPENDENT OUTER MEMBRANE RECEPTOR"/>
    <property type="match status" value="1"/>
</dbReference>
<name>A0A5J6WNB2_MORMI</name>
<dbReference type="PROSITE" id="PS52016">
    <property type="entry name" value="TONB_DEPENDENT_REC_3"/>
    <property type="match status" value="1"/>
</dbReference>
<sequence>MKLAKSTTTKFVLNPILTAMLGLSVSLSAQAAVSSADQDESMTVVTANRSAQSISDIAATVMVIEGEQIAEQAKSGVDFKALLANLIPSLDVGSQSRTNSGQNMRGRKTLVMIDGISLNSSRSISRQFDSINPFNIARIEVISGASAMYGGGSTGGVINIITKKGRDADGVSETWLGAKSGFNSSEDLEWQVAQSVSMNNENMDARLAVSYVDTGGMYDSNGDMVLHDVTQTSTQFNSQLDIMGNVGFKLSSTKRLELMAQYYDSGQDSDYGVDYGPRYRYISDPSKTIGMAEGYQLDDQAQSVRSLISANYSDADFLGQTLNLQLFHRSESLHFNPFPDFSSMSLGSSEQDTQVTGAKLVLTSTPTDALSLVYGVDADYEKFSATQNMYDIRTASATNGLVHAKIGETGRYPDIKNTSFSGFLQADYQIVKSLSVNAGVRYQYIEIDVSDFVAADQQYKVLTGQITSADAVPGGKKGYGNTLFNTGLLFKMSQQQQLWFNFSQAFEVPDPAKYYGRGTYDNSGNLTSSINVSNNPLEGVKTNAVELGWRLNQDSVSAQLVSYYSVSDKKVQYNKADQTVDVVDNDVRIYGLEGQLDYYLTGELSLGTNFNYIISEAKDSGEWQDLTIDSASPSKASAYLAWQADSLQARLQTMQMFSYEDSADNKLEGYNTVDLLTGVALPVGALQFGITNLLNTEYDTLWSQRAQSTYSSLIPNTSLVKFQGQGRTYSVNYSVEF</sequence>
<dbReference type="RefSeq" id="WP_019441565.1">
    <property type="nucleotide sequence ID" value="NZ_ALOE01000019.1"/>
</dbReference>
<evidence type="ECO:0000256" key="6">
    <source>
        <dbReference type="ARBA" id="ARBA00022692"/>
    </source>
</evidence>
<dbReference type="InterPro" id="IPR037066">
    <property type="entry name" value="Plug_dom_sf"/>
</dbReference>
<dbReference type="Proteomes" id="UP000327424">
    <property type="component" value="Chromosome"/>
</dbReference>
<evidence type="ECO:0000256" key="8">
    <source>
        <dbReference type="ARBA" id="ARBA00023004"/>
    </source>
</evidence>
<evidence type="ECO:0000256" key="10">
    <source>
        <dbReference type="ARBA" id="ARBA00023077"/>
    </source>
</evidence>
<dbReference type="EMBL" id="CP044399">
    <property type="protein sequence ID" value="QFI38924.1"/>
    <property type="molecule type" value="Genomic_DNA"/>
</dbReference>
<evidence type="ECO:0000256" key="14">
    <source>
        <dbReference type="ARBA" id="ARBA00072094"/>
    </source>
</evidence>
<dbReference type="InterPro" id="IPR012910">
    <property type="entry name" value="Plug_dom"/>
</dbReference>
<keyword evidence="4 15" id="KW-1134">Transmembrane beta strand</keyword>
<dbReference type="InterPro" id="IPR039426">
    <property type="entry name" value="TonB-dep_rcpt-like"/>
</dbReference>
<dbReference type="FunFam" id="2.40.170.20:FF:000007">
    <property type="entry name" value="Ferric aerobactin receptor"/>
    <property type="match status" value="1"/>
</dbReference>
<keyword evidence="3 15" id="KW-0813">Transport</keyword>
<dbReference type="Pfam" id="PF07715">
    <property type="entry name" value="Plug"/>
    <property type="match status" value="1"/>
</dbReference>
<proteinExistence type="inferred from homology"/>
<evidence type="ECO:0000259" key="19">
    <source>
        <dbReference type="Pfam" id="PF07715"/>
    </source>
</evidence>
<evidence type="ECO:0000256" key="11">
    <source>
        <dbReference type="ARBA" id="ARBA00023136"/>
    </source>
</evidence>
<evidence type="ECO:0000256" key="12">
    <source>
        <dbReference type="ARBA" id="ARBA00023170"/>
    </source>
</evidence>
<evidence type="ECO:0000256" key="15">
    <source>
        <dbReference type="PROSITE-ProRule" id="PRU01360"/>
    </source>
</evidence>
<keyword evidence="7 17" id="KW-0732">Signal</keyword>
<dbReference type="GO" id="GO:0044718">
    <property type="term" value="P:siderophore transmembrane transport"/>
    <property type="evidence" value="ECO:0007669"/>
    <property type="project" value="TreeGrafter"/>
</dbReference>
<evidence type="ECO:0000256" key="13">
    <source>
        <dbReference type="ARBA" id="ARBA00023237"/>
    </source>
</evidence>
<keyword evidence="13 15" id="KW-0998">Cell outer membrane</keyword>
<dbReference type="CDD" id="cd01347">
    <property type="entry name" value="ligand_gated_channel"/>
    <property type="match status" value="1"/>
</dbReference>
<dbReference type="AlphaFoldDB" id="A0A5J6WNB2"/>
<dbReference type="GO" id="GO:0038023">
    <property type="term" value="F:signaling receptor activity"/>
    <property type="evidence" value="ECO:0007669"/>
    <property type="project" value="InterPro"/>
</dbReference>
<evidence type="ECO:0000313" key="20">
    <source>
        <dbReference type="EMBL" id="QFI38924.1"/>
    </source>
</evidence>
<evidence type="ECO:0000256" key="3">
    <source>
        <dbReference type="ARBA" id="ARBA00022448"/>
    </source>
</evidence>
<dbReference type="InterPro" id="IPR000531">
    <property type="entry name" value="Beta-barrel_TonB"/>
</dbReference>
<evidence type="ECO:0000256" key="7">
    <source>
        <dbReference type="ARBA" id="ARBA00022729"/>
    </source>
</evidence>
<gene>
    <name evidence="20" type="ORF">FR932_14200</name>
</gene>
<dbReference type="FunFam" id="2.170.130.10:FF:000011">
    <property type="entry name" value="TonB-dependent siderophore receptor"/>
    <property type="match status" value="1"/>
</dbReference>
<accession>A0A5J6WNB2</accession>
<dbReference type="Pfam" id="PF00593">
    <property type="entry name" value="TonB_dep_Rec_b-barrel"/>
    <property type="match status" value="1"/>
</dbReference>
<dbReference type="Gene3D" id="2.170.130.10">
    <property type="entry name" value="TonB-dependent receptor, plug domain"/>
    <property type="match status" value="1"/>
</dbReference>
<dbReference type="Gene3D" id="2.40.170.20">
    <property type="entry name" value="TonB-dependent receptor, beta-barrel domain"/>
    <property type="match status" value="1"/>
</dbReference>
<keyword evidence="21" id="KW-1185">Reference proteome</keyword>
<evidence type="ECO:0000256" key="9">
    <source>
        <dbReference type="ARBA" id="ARBA00023065"/>
    </source>
</evidence>
<comment type="similarity">
    <text evidence="2 15 16">Belongs to the TonB-dependent receptor family.</text>
</comment>
<feature type="domain" description="TonB-dependent receptor plug" evidence="19">
    <location>
        <begin position="54"/>
        <end position="157"/>
    </location>
</feature>
<dbReference type="InterPro" id="IPR036942">
    <property type="entry name" value="Beta-barrel_TonB_sf"/>
</dbReference>
<dbReference type="GO" id="GO:0015344">
    <property type="term" value="F:siderophore uptake transmembrane transporter activity"/>
    <property type="evidence" value="ECO:0007669"/>
    <property type="project" value="TreeGrafter"/>
</dbReference>
<dbReference type="GO" id="GO:0009279">
    <property type="term" value="C:cell outer membrane"/>
    <property type="evidence" value="ECO:0007669"/>
    <property type="project" value="UniProtKB-SubCell"/>
</dbReference>
<comment type="subcellular location">
    <subcellularLocation>
        <location evidence="1 15">Cell outer membrane</location>
        <topology evidence="1 15">Multi-pass membrane protein</topology>
    </subcellularLocation>
</comment>
<evidence type="ECO:0000256" key="17">
    <source>
        <dbReference type="SAM" id="SignalP"/>
    </source>
</evidence>
<evidence type="ECO:0000256" key="1">
    <source>
        <dbReference type="ARBA" id="ARBA00004571"/>
    </source>
</evidence>
<evidence type="ECO:0000256" key="2">
    <source>
        <dbReference type="ARBA" id="ARBA00009810"/>
    </source>
</evidence>
<dbReference type="PANTHER" id="PTHR30069:SF42">
    <property type="entry name" value="FERRIC AEROBACTIN RECEPTOR"/>
    <property type="match status" value="1"/>
</dbReference>
<dbReference type="NCBIfam" id="TIGR01783">
    <property type="entry name" value="TonB-siderophor"/>
    <property type="match status" value="1"/>
</dbReference>
<organism evidence="20 21">
    <name type="scientific">Moritella marina ATCC 15381</name>
    <dbReference type="NCBI Taxonomy" id="1202962"/>
    <lineage>
        <taxon>Bacteria</taxon>
        <taxon>Pseudomonadati</taxon>
        <taxon>Pseudomonadota</taxon>
        <taxon>Gammaproteobacteria</taxon>
        <taxon>Alteromonadales</taxon>
        <taxon>Moritellaceae</taxon>
        <taxon>Moritella</taxon>
    </lineage>
</organism>
<keyword evidence="11 15" id="KW-0472">Membrane</keyword>
<evidence type="ECO:0000256" key="16">
    <source>
        <dbReference type="RuleBase" id="RU003357"/>
    </source>
</evidence>
<keyword evidence="6 15" id="KW-0812">Transmembrane</keyword>
<keyword evidence="5" id="KW-0410">Iron transport</keyword>
<dbReference type="InterPro" id="IPR010105">
    <property type="entry name" value="TonB_sidphr_rcpt"/>
</dbReference>
<keyword evidence="8" id="KW-0408">Iron</keyword>
<feature type="signal peptide" evidence="17">
    <location>
        <begin position="1"/>
        <end position="31"/>
    </location>
</feature>
<keyword evidence="12 20" id="KW-0675">Receptor</keyword>
<evidence type="ECO:0000259" key="18">
    <source>
        <dbReference type="Pfam" id="PF00593"/>
    </source>
</evidence>
<keyword evidence="9" id="KW-0406">Ion transport</keyword>
<evidence type="ECO:0000313" key="21">
    <source>
        <dbReference type="Proteomes" id="UP000327424"/>
    </source>
</evidence>